<dbReference type="SUPFAM" id="SSF53098">
    <property type="entry name" value="Ribonuclease H-like"/>
    <property type="match status" value="1"/>
</dbReference>
<dbReference type="InterPro" id="IPR050275">
    <property type="entry name" value="PGM_Phosphatase"/>
</dbReference>
<evidence type="ECO:0000256" key="3">
    <source>
        <dbReference type="PIRSR" id="PIRSR613078-2"/>
    </source>
</evidence>
<dbReference type="PANTHER" id="PTHR48100">
    <property type="entry name" value="BROAD-SPECIFICITY PHOSPHATASE YOR283W-RELATED"/>
    <property type="match status" value="1"/>
</dbReference>
<evidence type="ECO:0000256" key="1">
    <source>
        <dbReference type="PIRSR" id="PIRSR036922-1"/>
    </source>
</evidence>
<dbReference type="InterPro" id="IPR036397">
    <property type="entry name" value="RNaseH_sf"/>
</dbReference>
<dbReference type="GO" id="GO:0003676">
    <property type="term" value="F:nucleic acid binding"/>
    <property type="evidence" value="ECO:0007669"/>
    <property type="project" value="InterPro"/>
</dbReference>
<feature type="active site" description="Proton donor/acceptor" evidence="2">
    <location>
        <position position="270"/>
    </location>
</feature>
<feature type="active site" description="Proton donor/acceptor; for phosphatase activity" evidence="1">
    <location>
        <position position="270"/>
    </location>
</feature>
<dbReference type="AlphaFoldDB" id="A0AAP4BVF3"/>
<feature type="region of interest" description="Disordered" evidence="4">
    <location>
        <begin position="146"/>
        <end position="185"/>
    </location>
</feature>
<dbReference type="InterPro" id="IPR029033">
    <property type="entry name" value="His_PPase_superfam"/>
</dbReference>
<dbReference type="CDD" id="cd09279">
    <property type="entry name" value="RNase_HI_like"/>
    <property type="match status" value="1"/>
</dbReference>
<dbReference type="SMART" id="SM00855">
    <property type="entry name" value="PGAM"/>
    <property type="match status" value="1"/>
</dbReference>
<dbReference type="PIRSF" id="PIRSF036922">
    <property type="entry name" value="RNaseH_PGAM"/>
    <property type="match status" value="1"/>
</dbReference>
<sequence>MKVIIYADGGSRGNPGVAGSGTVVYAADGTTILREIVYVVGTKATNNVAEYHGLLRGLEAASDLGASEVEFYMDSKLVVEQINGRWKIKHPDMQKLALKARTLIDGFSSFSLDWVPRAKNKVADALSNDAMDAAAAGHKVGIVKSETDEPAAESSSDAAPGESTPVEGEKEWDASAPHPSDWLGERGDTTRFILLRHGQTEMSAAKQYSGRANPELTELGKKQALAAAQALAGTTIDAIVCSPLKRCQETAAAVAHGRDIEVVTEEGLSEVDFGEWEGKTAAEAHQRDPEIHEQWLHDAATPCPGGESLQAVNRRVRAARKELQRRYSGKTVLIVSHVNPIKSFLCQALNAGPATFQHLFLDLAALSDVEFWDGGSMVHGFNDVGHLEGLR</sequence>
<organism evidence="6 7">
    <name type="scientific">Corynebacterium accolens</name>
    <dbReference type="NCBI Taxonomy" id="38284"/>
    <lineage>
        <taxon>Bacteria</taxon>
        <taxon>Bacillati</taxon>
        <taxon>Actinomycetota</taxon>
        <taxon>Actinomycetes</taxon>
        <taxon>Mycobacteriales</taxon>
        <taxon>Corynebacteriaceae</taxon>
        <taxon>Corynebacterium</taxon>
    </lineage>
</organism>
<protein>
    <submittedName>
        <fullName evidence="6">Bifunctional RNase H/acid phosphatase</fullName>
    </submittedName>
</protein>
<dbReference type="InterPro" id="IPR014636">
    <property type="entry name" value="RNaseH/PGlycerate_mutase"/>
</dbReference>
<reference evidence="6" key="1">
    <citation type="submission" date="2023-05" db="EMBL/GenBank/DDBJ databases">
        <title>Metabolic capabilities are highly conserved among human nasal-associated Corynebacterium species in pangenomic analyses.</title>
        <authorList>
            <person name="Tran T.H."/>
            <person name="Roberts A.Q."/>
            <person name="Escapa I.F."/>
            <person name="Gao W."/>
            <person name="Conlan S."/>
            <person name="Kong H."/>
            <person name="Segre J.A."/>
            <person name="Kelly M.S."/>
            <person name="Lemon K.P."/>
        </authorList>
    </citation>
    <scope>NUCLEOTIDE SEQUENCE</scope>
    <source>
        <strain evidence="6">KPL2618</strain>
    </source>
</reference>
<dbReference type="NCBIfam" id="NF005567">
    <property type="entry name" value="PRK07238.1"/>
    <property type="match status" value="1"/>
</dbReference>
<feature type="active site" description="Tele-phosphohistidine intermediate" evidence="1">
    <location>
        <position position="197"/>
    </location>
</feature>
<dbReference type="GO" id="GO:0016791">
    <property type="term" value="F:phosphatase activity"/>
    <property type="evidence" value="ECO:0007669"/>
    <property type="project" value="TreeGrafter"/>
</dbReference>
<dbReference type="GO" id="GO:0004523">
    <property type="term" value="F:RNA-DNA hybrid ribonuclease activity"/>
    <property type="evidence" value="ECO:0007669"/>
    <property type="project" value="InterPro"/>
</dbReference>
<evidence type="ECO:0000256" key="2">
    <source>
        <dbReference type="PIRSR" id="PIRSR613078-1"/>
    </source>
</evidence>
<feature type="domain" description="RNase H type-1" evidence="5">
    <location>
        <begin position="1"/>
        <end position="140"/>
    </location>
</feature>
<dbReference type="InterPro" id="IPR013078">
    <property type="entry name" value="His_Pase_superF_clade-1"/>
</dbReference>
<dbReference type="Gene3D" id="3.40.50.1240">
    <property type="entry name" value="Phosphoglycerate mutase-like"/>
    <property type="match status" value="1"/>
</dbReference>
<proteinExistence type="predicted"/>
<evidence type="ECO:0000313" key="6">
    <source>
        <dbReference type="EMBL" id="MDK4333835.1"/>
    </source>
</evidence>
<comment type="caution">
    <text evidence="6">The sequence shown here is derived from an EMBL/GenBank/DDBJ whole genome shotgun (WGS) entry which is preliminary data.</text>
</comment>
<evidence type="ECO:0000256" key="4">
    <source>
        <dbReference type="SAM" id="MobiDB-lite"/>
    </source>
</evidence>
<name>A0AAP4BVF3_9CORY</name>
<feature type="binding site" evidence="3">
    <location>
        <position position="246"/>
    </location>
    <ligand>
        <name>substrate</name>
    </ligand>
</feature>
<dbReference type="EMBL" id="JASNVU010000001">
    <property type="protein sequence ID" value="MDK4333835.1"/>
    <property type="molecule type" value="Genomic_DNA"/>
</dbReference>
<accession>A0AAP4BVF3</accession>
<dbReference type="Pfam" id="PF13456">
    <property type="entry name" value="RVT_3"/>
    <property type="match status" value="1"/>
</dbReference>
<dbReference type="InterPro" id="IPR002156">
    <property type="entry name" value="RNaseH_domain"/>
</dbReference>
<dbReference type="Pfam" id="PF00300">
    <property type="entry name" value="His_Phos_1"/>
    <property type="match status" value="1"/>
</dbReference>
<dbReference type="CDD" id="cd07067">
    <property type="entry name" value="HP_PGM_like"/>
    <property type="match status" value="1"/>
</dbReference>
<evidence type="ECO:0000313" key="7">
    <source>
        <dbReference type="Proteomes" id="UP001230317"/>
    </source>
</evidence>
<feature type="compositionally biased region" description="Low complexity" evidence="4">
    <location>
        <begin position="152"/>
        <end position="163"/>
    </location>
</feature>
<dbReference type="Proteomes" id="UP001230317">
    <property type="component" value="Unassembled WGS sequence"/>
</dbReference>
<dbReference type="PANTHER" id="PTHR48100:SF1">
    <property type="entry name" value="HISTIDINE PHOSPHATASE FAMILY PROTEIN-RELATED"/>
    <property type="match status" value="1"/>
</dbReference>
<dbReference type="SUPFAM" id="SSF53254">
    <property type="entry name" value="Phosphoglycerate mutase-like"/>
    <property type="match status" value="1"/>
</dbReference>
<dbReference type="GO" id="GO:0005737">
    <property type="term" value="C:cytoplasm"/>
    <property type="evidence" value="ECO:0007669"/>
    <property type="project" value="TreeGrafter"/>
</dbReference>
<dbReference type="InterPro" id="IPR012337">
    <property type="entry name" value="RNaseH-like_sf"/>
</dbReference>
<dbReference type="RefSeq" id="WP_284631931.1">
    <property type="nucleotide sequence ID" value="NZ_JASNVQ010000012.1"/>
</dbReference>
<dbReference type="Gene3D" id="3.30.420.10">
    <property type="entry name" value="Ribonuclease H-like superfamily/Ribonuclease H"/>
    <property type="match status" value="1"/>
</dbReference>
<gene>
    <name evidence="6" type="ORF">QPX58_00135</name>
</gene>
<dbReference type="PROSITE" id="PS50879">
    <property type="entry name" value="RNASE_H_1"/>
    <property type="match status" value="1"/>
</dbReference>
<evidence type="ECO:0000259" key="5">
    <source>
        <dbReference type="PROSITE" id="PS50879"/>
    </source>
</evidence>